<sequence>MPKLKQFSGKEIVRIFEEYGFEVRRTVGSHVRLTLMQNDSSYHVTIPLHKQIKKGTLCCIIKDFELCFGKNETENCFFN</sequence>
<evidence type="ECO:0000256" key="3">
    <source>
        <dbReference type="ARBA" id="ARBA00022722"/>
    </source>
</evidence>
<comment type="similarity">
    <text evidence="1">Belongs to the HicA mRNA interferase family.</text>
</comment>
<keyword evidence="2" id="KW-1277">Toxin-antitoxin system</keyword>
<evidence type="ECO:0000256" key="1">
    <source>
        <dbReference type="ARBA" id="ARBA00006620"/>
    </source>
</evidence>
<dbReference type="AlphaFoldDB" id="A0A0G0XU43"/>
<evidence type="ECO:0000313" key="9">
    <source>
        <dbReference type="Proteomes" id="UP000034190"/>
    </source>
</evidence>
<evidence type="ECO:0000256" key="4">
    <source>
        <dbReference type="ARBA" id="ARBA00022759"/>
    </source>
</evidence>
<dbReference type="Pfam" id="PF07927">
    <property type="entry name" value="HicA_toxin"/>
    <property type="match status" value="1"/>
</dbReference>
<keyword evidence="4" id="KW-0255">Endonuclease</keyword>
<dbReference type="GO" id="GO:0016787">
    <property type="term" value="F:hydrolase activity"/>
    <property type="evidence" value="ECO:0007669"/>
    <property type="project" value="UniProtKB-KW"/>
</dbReference>
<evidence type="ECO:0000256" key="2">
    <source>
        <dbReference type="ARBA" id="ARBA00022649"/>
    </source>
</evidence>
<dbReference type="Proteomes" id="UP000034190">
    <property type="component" value="Unassembled WGS sequence"/>
</dbReference>
<keyword evidence="3" id="KW-0540">Nuclease</keyword>
<reference evidence="8 9" key="1">
    <citation type="journal article" date="2015" name="Nature">
        <title>rRNA introns, odd ribosomes, and small enigmatic genomes across a large radiation of phyla.</title>
        <authorList>
            <person name="Brown C.T."/>
            <person name="Hug L.A."/>
            <person name="Thomas B.C."/>
            <person name="Sharon I."/>
            <person name="Castelle C.J."/>
            <person name="Singh A."/>
            <person name="Wilkins M.J."/>
            <person name="Williams K.H."/>
            <person name="Banfield J.F."/>
        </authorList>
    </citation>
    <scope>NUCLEOTIDE SEQUENCE [LARGE SCALE GENOMIC DNA]</scope>
</reference>
<keyword evidence="6" id="KW-0694">RNA-binding</keyword>
<keyword evidence="5" id="KW-0378">Hydrolase</keyword>
<keyword evidence="7" id="KW-0346">Stress response</keyword>
<dbReference type="GO" id="GO:0003729">
    <property type="term" value="F:mRNA binding"/>
    <property type="evidence" value="ECO:0007669"/>
    <property type="project" value="InterPro"/>
</dbReference>
<proteinExistence type="inferred from homology"/>
<evidence type="ECO:0000256" key="6">
    <source>
        <dbReference type="ARBA" id="ARBA00022884"/>
    </source>
</evidence>
<dbReference type="InterPro" id="IPR012933">
    <property type="entry name" value="HicA_mRNA_interferase"/>
</dbReference>
<evidence type="ECO:0000256" key="7">
    <source>
        <dbReference type="ARBA" id="ARBA00023016"/>
    </source>
</evidence>
<dbReference type="EMBL" id="LCAP01000006">
    <property type="protein sequence ID" value="KKR91427.1"/>
    <property type="molecule type" value="Genomic_DNA"/>
</dbReference>
<accession>A0A0G0XU43</accession>
<protein>
    <submittedName>
        <fullName evidence="8">YcfA family protein</fullName>
    </submittedName>
</protein>
<dbReference type="SUPFAM" id="SSF54786">
    <property type="entry name" value="YcfA/nrd intein domain"/>
    <property type="match status" value="1"/>
</dbReference>
<evidence type="ECO:0000256" key="5">
    <source>
        <dbReference type="ARBA" id="ARBA00022801"/>
    </source>
</evidence>
<dbReference type="InterPro" id="IPR038570">
    <property type="entry name" value="HicA_sf"/>
</dbReference>
<dbReference type="GO" id="GO:0004519">
    <property type="term" value="F:endonuclease activity"/>
    <property type="evidence" value="ECO:0007669"/>
    <property type="project" value="UniProtKB-KW"/>
</dbReference>
<name>A0A0G0XU43_9BACT</name>
<comment type="caution">
    <text evidence="8">The sequence shown here is derived from an EMBL/GenBank/DDBJ whole genome shotgun (WGS) entry which is preliminary data.</text>
</comment>
<gene>
    <name evidence="8" type="ORF">UU43_C0006G0004</name>
</gene>
<dbReference type="Gene3D" id="3.30.920.30">
    <property type="entry name" value="Hypothetical protein"/>
    <property type="match status" value="1"/>
</dbReference>
<organism evidence="8 9">
    <name type="scientific">Candidatus Falkowbacteria bacterium GW2011_GWA2_41_14</name>
    <dbReference type="NCBI Taxonomy" id="1618635"/>
    <lineage>
        <taxon>Bacteria</taxon>
        <taxon>Candidatus Falkowiibacteriota</taxon>
    </lineage>
</organism>
<evidence type="ECO:0000313" key="8">
    <source>
        <dbReference type="EMBL" id="KKR91427.1"/>
    </source>
</evidence>